<feature type="transmembrane region" description="Helical" evidence="1">
    <location>
        <begin position="57"/>
        <end position="88"/>
    </location>
</feature>
<keyword evidence="1" id="KW-0472">Membrane</keyword>
<gene>
    <name evidence="2" type="ORF">RND15_38925</name>
</gene>
<organism evidence="2 3">
    <name type="scientific">Streptomyces lonegramiae</name>
    <dbReference type="NCBI Taxonomy" id="3075524"/>
    <lineage>
        <taxon>Bacteria</taxon>
        <taxon>Bacillati</taxon>
        <taxon>Actinomycetota</taxon>
        <taxon>Actinomycetes</taxon>
        <taxon>Kitasatosporales</taxon>
        <taxon>Streptomycetaceae</taxon>
        <taxon>Streptomyces</taxon>
    </lineage>
</organism>
<protein>
    <recommendedName>
        <fullName evidence="4">SpdD protein</fullName>
    </recommendedName>
</protein>
<evidence type="ECO:0000313" key="2">
    <source>
        <dbReference type="EMBL" id="MDT0548621.1"/>
    </source>
</evidence>
<evidence type="ECO:0008006" key="4">
    <source>
        <dbReference type="Google" id="ProtNLM"/>
    </source>
</evidence>
<keyword evidence="1" id="KW-1133">Transmembrane helix</keyword>
<dbReference type="RefSeq" id="WP_311729189.1">
    <property type="nucleotide sequence ID" value="NZ_JAVRFD010000027.1"/>
</dbReference>
<reference evidence="2" key="1">
    <citation type="submission" date="2024-05" db="EMBL/GenBank/DDBJ databases">
        <title>30 novel species of actinomycetes from the DSMZ collection.</title>
        <authorList>
            <person name="Nouioui I."/>
        </authorList>
    </citation>
    <scope>NUCLEOTIDE SEQUENCE</scope>
    <source>
        <strain evidence="2">DSM 41529</strain>
    </source>
</reference>
<evidence type="ECO:0000256" key="1">
    <source>
        <dbReference type="SAM" id="Phobius"/>
    </source>
</evidence>
<keyword evidence="1" id="KW-0812">Transmembrane</keyword>
<name>A0ABU2XSS7_9ACTN</name>
<sequence>MFRPKFPEAPALPSTHVISPSVPAVQHGQAPACSCQHIAPTPAPAHRMVPGFSGGTVAAVVTVGIVLTALLAAIAVTAISVAVAAVVMRSLLTNQRRR</sequence>
<dbReference type="Proteomes" id="UP001180754">
    <property type="component" value="Unassembled WGS sequence"/>
</dbReference>
<evidence type="ECO:0000313" key="3">
    <source>
        <dbReference type="Proteomes" id="UP001180754"/>
    </source>
</evidence>
<comment type="caution">
    <text evidence="2">The sequence shown here is derived from an EMBL/GenBank/DDBJ whole genome shotgun (WGS) entry which is preliminary data.</text>
</comment>
<accession>A0ABU2XSS7</accession>
<dbReference type="EMBL" id="JAVRFD010000027">
    <property type="protein sequence ID" value="MDT0548621.1"/>
    <property type="molecule type" value="Genomic_DNA"/>
</dbReference>
<proteinExistence type="predicted"/>
<keyword evidence="3" id="KW-1185">Reference proteome</keyword>